<comment type="caution">
    <text evidence="1">The sequence shown here is derived from an EMBL/GenBank/DDBJ whole genome shotgun (WGS) entry which is preliminary data.</text>
</comment>
<organism evidence="1 2">
    <name type="scientific">Microcystis aeruginosa NIES-44</name>
    <dbReference type="NCBI Taxonomy" id="449439"/>
    <lineage>
        <taxon>Bacteria</taxon>
        <taxon>Bacillati</taxon>
        <taxon>Cyanobacteriota</taxon>
        <taxon>Cyanophyceae</taxon>
        <taxon>Oscillatoriophycideae</taxon>
        <taxon>Chroococcales</taxon>
        <taxon>Microcystaceae</taxon>
        <taxon>Microcystis</taxon>
    </lineage>
</organism>
<dbReference type="EMBL" id="BBPA01000039">
    <property type="protein sequence ID" value="GAL93423.1"/>
    <property type="molecule type" value="Genomic_DNA"/>
</dbReference>
<reference evidence="2" key="1">
    <citation type="journal article" date="2015" name="Genome">
        <title>Whole Genome Sequence of the Non-Microcystin-Producing Microcystis aeruginosa Strain NIES-44.</title>
        <authorList>
            <person name="Okano K."/>
            <person name="Miyata N."/>
            <person name="Ozaki Y."/>
        </authorList>
    </citation>
    <scope>NUCLEOTIDE SEQUENCE [LARGE SCALE GENOMIC DNA]</scope>
    <source>
        <strain evidence="2">NIES-44</strain>
    </source>
</reference>
<dbReference type="AlphaFoldDB" id="A0A0A1VVF3"/>
<protein>
    <submittedName>
        <fullName evidence="1">Uncharacterized protein</fullName>
    </submittedName>
</protein>
<accession>A0A0A1VVF3</accession>
<proteinExistence type="predicted"/>
<evidence type="ECO:0000313" key="1">
    <source>
        <dbReference type="EMBL" id="GAL93423.1"/>
    </source>
</evidence>
<name>A0A0A1VVF3_MICAE</name>
<sequence length="40" mass="4575">MTQQGMRQPVYGISIDKNITHNDNLNGSVQWLTRKIDSQS</sequence>
<dbReference type="Proteomes" id="UP000030321">
    <property type="component" value="Unassembled WGS sequence"/>
</dbReference>
<evidence type="ECO:0000313" key="2">
    <source>
        <dbReference type="Proteomes" id="UP000030321"/>
    </source>
</evidence>
<gene>
    <name evidence="1" type="ORF">N44_02110</name>
</gene>